<proteinExistence type="predicted"/>
<sequence length="262" mass="29105">MRSRILPLVVGLLLIGGVSAAAPAGDAGARGRLDLVTARGELRVCSTGDYRPFTYRAPDGSWTGIDLDLARDLATRLGVRLKIVPTTWSTLLPDFRRHCDIAVGGISITLDRARQAFFSKPYVRDGKTPITRCENKDRFQTLDQIDQPGVRAVVNPGGTNEQFARASLKRATIVVHPDNNTIFDEIIAGRVDLMMTDATETRWQARQRPELCAVHPEAPFTFSEKAYLVPLGDVVFQQWVDQWLNLALHDGTWARISKPWLG</sequence>
<dbReference type="SUPFAM" id="SSF53850">
    <property type="entry name" value="Periplasmic binding protein-like II"/>
    <property type="match status" value="1"/>
</dbReference>
<dbReference type="Pfam" id="PF00497">
    <property type="entry name" value="SBP_bac_3"/>
    <property type="match status" value="1"/>
</dbReference>
<keyword evidence="1 2" id="KW-0732">Signal</keyword>
<dbReference type="InterPro" id="IPR037298">
    <property type="entry name" value="PheC_PBP2"/>
</dbReference>
<organism evidence="4 5">
    <name type="scientific">Crossiella cryophila</name>
    <dbReference type="NCBI Taxonomy" id="43355"/>
    <lineage>
        <taxon>Bacteria</taxon>
        <taxon>Bacillati</taxon>
        <taxon>Actinomycetota</taxon>
        <taxon>Actinomycetes</taxon>
        <taxon>Pseudonocardiales</taxon>
        <taxon>Pseudonocardiaceae</taxon>
        <taxon>Crossiella</taxon>
    </lineage>
</organism>
<keyword evidence="4" id="KW-0456">Lyase</keyword>
<dbReference type="EMBL" id="JACHMH010000001">
    <property type="protein sequence ID" value="MBB4675562.1"/>
    <property type="molecule type" value="Genomic_DNA"/>
</dbReference>
<evidence type="ECO:0000256" key="1">
    <source>
        <dbReference type="ARBA" id="ARBA00022729"/>
    </source>
</evidence>
<evidence type="ECO:0000259" key="3">
    <source>
        <dbReference type="SMART" id="SM00062"/>
    </source>
</evidence>
<dbReference type="EC" id="4.2.1.91" evidence="4"/>
<evidence type="ECO:0000313" key="5">
    <source>
        <dbReference type="Proteomes" id="UP000533598"/>
    </source>
</evidence>
<dbReference type="PANTHER" id="PTHR35936:SF19">
    <property type="entry name" value="AMINO-ACID-BINDING PROTEIN YXEM-RELATED"/>
    <property type="match status" value="1"/>
</dbReference>
<evidence type="ECO:0000313" key="4">
    <source>
        <dbReference type="EMBL" id="MBB4675562.1"/>
    </source>
</evidence>
<gene>
    <name evidence="4" type="ORF">HNR67_001680</name>
</gene>
<feature type="domain" description="Solute-binding protein family 3/N-terminal" evidence="3">
    <location>
        <begin position="41"/>
        <end position="262"/>
    </location>
</feature>
<dbReference type="GO" id="GO:0047769">
    <property type="term" value="F:arogenate dehydratase activity"/>
    <property type="evidence" value="ECO:0007669"/>
    <property type="project" value="UniProtKB-EC"/>
</dbReference>
<protein>
    <submittedName>
        <fullName evidence="4">Cyclohexadienyl dehydratase</fullName>
        <ecNumber evidence="4">4.2.1.51</ecNumber>
        <ecNumber evidence="4">4.2.1.91</ecNumber>
    </submittedName>
</protein>
<dbReference type="InterPro" id="IPR001638">
    <property type="entry name" value="Solute-binding_3/MltF_N"/>
</dbReference>
<accession>A0A7W7FRX6</accession>
<dbReference type="PANTHER" id="PTHR35936">
    <property type="entry name" value="MEMBRANE-BOUND LYTIC MUREIN TRANSGLYCOSYLASE F"/>
    <property type="match status" value="1"/>
</dbReference>
<feature type="chain" id="PRO_5038336483" evidence="2">
    <location>
        <begin position="21"/>
        <end position="262"/>
    </location>
</feature>
<name>A0A7W7FRX6_9PSEU</name>
<dbReference type="Proteomes" id="UP000533598">
    <property type="component" value="Unassembled WGS sequence"/>
</dbReference>
<keyword evidence="5" id="KW-1185">Reference proteome</keyword>
<dbReference type="SMART" id="SM00062">
    <property type="entry name" value="PBPb"/>
    <property type="match status" value="1"/>
</dbReference>
<comment type="caution">
    <text evidence="4">The sequence shown here is derived from an EMBL/GenBank/DDBJ whole genome shotgun (WGS) entry which is preliminary data.</text>
</comment>
<dbReference type="GO" id="GO:0004664">
    <property type="term" value="F:prephenate dehydratase activity"/>
    <property type="evidence" value="ECO:0007669"/>
    <property type="project" value="UniProtKB-EC"/>
</dbReference>
<dbReference type="Gene3D" id="3.40.190.10">
    <property type="entry name" value="Periplasmic binding protein-like II"/>
    <property type="match status" value="2"/>
</dbReference>
<reference evidence="4 5" key="1">
    <citation type="submission" date="2020-08" db="EMBL/GenBank/DDBJ databases">
        <title>Sequencing the genomes of 1000 actinobacteria strains.</title>
        <authorList>
            <person name="Klenk H.-P."/>
        </authorList>
    </citation>
    <scope>NUCLEOTIDE SEQUENCE [LARGE SCALE GENOMIC DNA]</scope>
    <source>
        <strain evidence="4 5">DSM 44230</strain>
    </source>
</reference>
<dbReference type="AlphaFoldDB" id="A0A7W7FRX6"/>
<dbReference type="CDD" id="cd01069">
    <property type="entry name" value="PBP2_PheC"/>
    <property type="match status" value="1"/>
</dbReference>
<feature type="signal peptide" evidence="2">
    <location>
        <begin position="1"/>
        <end position="20"/>
    </location>
</feature>
<dbReference type="EC" id="4.2.1.51" evidence="4"/>
<dbReference type="RefSeq" id="WP_185001520.1">
    <property type="nucleotide sequence ID" value="NZ_BAAAUI010000040.1"/>
</dbReference>
<evidence type="ECO:0000256" key="2">
    <source>
        <dbReference type="SAM" id="SignalP"/>
    </source>
</evidence>